<dbReference type="Proteomes" id="UP000032483">
    <property type="component" value="Unassembled WGS sequence"/>
</dbReference>
<keyword evidence="2" id="KW-0472">Membrane</keyword>
<evidence type="ECO:0000313" key="4">
    <source>
        <dbReference type="Proteomes" id="UP000032483"/>
    </source>
</evidence>
<keyword evidence="2" id="KW-0812">Transmembrane</keyword>
<dbReference type="EMBL" id="JXXK01000008">
    <property type="protein sequence ID" value="KJF40293.1"/>
    <property type="molecule type" value="Genomic_DNA"/>
</dbReference>
<reference evidence="3" key="1">
    <citation type="submission" date="2015-02" db="EMBL/GenBank/DDBJ databases">
        <title>A novel member of the family Ruminococcaceae isolated from human feces.</title>
        <authorList>
            <person name="Shkoporov A.N."/>
            <person name="Chaplin A.V."/>
            <person name="Motuzova O.V."/>
            <person name="Kafarskaia L.I."/>
            <person name="Khokhlova E.V."/>
            <person name="Efimov B.A."/>
        </authorList>
    </citation>
    <scope>NUCLEOTIDE SEQUENCE [LARGE SCALE GENOMIC DNA]</scope>
    <source>
        <strain evidence="3">585-1</strain>
    </source>
</reference>
<dbReference type="AlphaFoldDB" id="A0A0D8J3D4"/>
<feature type="compositionally biased region" description="Pro residues" evidence="1">
    <location>
        <begin position="133"/>
        <end position="143"/>
    </location>
</feature>
<gene>
    <name evidence="3" type="ORF">TQ39_07855</name>
</gene>
<sequence>MAKNFCPICGTALVPGLDACPNCGRRIEPDEPDRMAEPPQAQAQDGTRDAGLSGQEGGSAPAADLPEPPVREAGTGEPRQAGRLEEPPVTVSAGEIPTQPGPGAPVPPIHGQGEAYPYPPQGGSPVGAAPRPIYMPPRPEGTPGPGVPPPAYAQRPAYYTPGMQSYGQPELPEPISMGSYLGMSLLGMVPVIGLVFLLVWALDSPGRPNRRNFARGFLAARVIAWAVFFVLTFVLFLIMAVASPAFYY</sequence>
<accession>A0A0D8J3D4</accession>
<feature type="transmembrane region" description="Helical" evidence="2">
    <location>
        <begin position="180"/>
        <end position="202"/>
    </location>
</feature>
<name>A0A0D8J3D4_9FIRM</name>
<comment type="caution">
    <text evidence="3">The sequence shown here is derived from an EMBL/GenBank/DDBJ whole genome shotgun (WGS) entry which is preliminary data.</text>
</comment>
<evidence type="ECO:0000256" key="2">
    <source>
        <dbReference type="SAM" id="Phobius"/>
    </source>
</evidence>
<proteinExistence type="predicted"/>
<feature type="compositionally biased region" description="Basic and acidic residues" evidence="1">
    <location>
        <begin position="25"/>
        <end position="36"/>
    </location>
</feature>
<evidence type="ECO:0000256" key="1">
    <source>
        <dbReference type="SAM" id="MobiDB-lite"/>
    </source>
</evidence>
<feature type="transmembrane region" description="Helical" evidence="2">
    <location>
        <begin position="222"/>
        <end position="247"/>
    </location>
</feature>
<dbReference type="GeneID" id="42858923"/>
<keyword evidence="4" id="KW-1185">Reference proteome</keyword>
<dbReference type="RefSeq" id="WP_050005145.1">
    <property type="nucleotide sequence ID" value="NZ_JXXK01000008.1"/>
</dbReference>
<feature type="region of interest" description="Disordered" evidence="1">
    <location>
        <begin position="17"/>
        <end position="143"/>
    </location>
</feature>
<evidence type="ECO:0000313" key="3">
    <source>
        <dbReference type="EMBL" id="KJF40293.1"/>
    </source>
</evidence>
<keyword evidence="2" id="KW-1133">Transmembrane helix</keyword>
<feature type="compositionally biased region" description="Pro residues" evidence="1">
    <location>
        <begin position="99"/>
        <end position="108"/>
    </location>
</feature>
<protein>
    <recommendedName>
        <fullName evidence="5">Zinc-ribbon domain-containing protein</fullName>
    </recommendedName>
</protein>
<evidence type="ECO:0008006" key="5">
    <source>
        <dbReference type="Google" id="ProtNLM"/>
    </source>
</evidence>
<organism evidence="3 4">
    <name type="scientific">Ruthenibacterium lactatiformans</name>
    <dbReference type="NCBI Taxonomy" id="1550024"/>
    <lineage>
        <taxon>Bacteria</taxon>
        <taxon>Bacillati</taxon>
        <taxon>Bacillota</taxon>
        <taxon>Clostridia</taxon>
        <taxon>Eubacteriales</taxon>
        <taxon>Oscillospiraceae</taxon>
        <taxon>Ruthenibacterium</taxon>
    </lineage>
</organism>